<organism evidence="2 3">
    <name type="scientific">Plenodomus tracheiphilus IPT5</name>
    <dbReference type="NCBI Taxonomy" id="1408161"/>
    <lineage>
        <taxon>Eukaryota</taxon>
        <taxon>Fungi</taxon>
        <taxon>Dikarya</taxon>
        <taxon>Ascomycota</taxon>
        <taxon>Pezizomycotina</taxon>
        <taxon>Dothideomycetes</taxon>
        <taxon>Pleosporomycetidae</taxon>
        <taxon>Pleosporales</taxon>
        <taxon>Pleosporineae</taxon>
        <taxon>Leptosphaeriaceae</taxon>
        <taxon>Plenodomus</taxon>
    </lineage>
</organism>
<accession>A0A6A7B3F1</accession>
<evidence type="ECO:0000313" key="3">
    <source>
        <dbReference type="Proteomes" id="UP000799423"/>
    </source>
</evidence>
<dbReference type="Proteomes" id="UP000799423">
    <property type="component" value="Unassembled WGS sequence"/>
</dbReference>
<feature type="region of interest" description="Disordered" evidence="1">
    <location>
        <begin position="468"/>
        <end position="550"/>
    </location>
</feature>
<dbReference type="AlphaFoldDB" id="A0A6A7B3F1"/>
<proteinExistence type="predicted"/>
<protein>
    <submittedName>
        <fullName evidence="2">Uncharacterized protein</fullName>
    </submittedName>
</protein>
<dbReference type="OrthoDB" id="4851849at2759"/>
<sequence length="663" mass="74442">MQPPSPALSCAESIALLHLIHSVPTPPSSNAVNHLLQTQDNYTLPFLKEQDLVSTLAFLANTKVDTNHIPALCVKETSASIHVLIAVNKTSKEDGNSNLQELKRDFDRLFGILSEVSYGSSKLRNDEARLFDAIINMCSPRILCRLRFAQKGSYTLKQSFKSVFEEAIHAVQRVPTAQLGEQRQTSALFRERSKDAIKLAEAWSRHQTIARLQHLVEGIHRLSQIGNLKSLLDILPNRDMCPSSRQNLVNIVAKVSRYREAAGYLYRTAKRYQIVRCMKTVIVNLPDEAFQRTSAANRDPVLTRTIQRITGGHRQPEISHLCHLLKVTEQQLYKQFAQQTRMTLEKAKMHAEVQLIYYCDENKSGNMPRVICSCKDACFLCNAFISTHGKMYTPRHHGRLYPGWRLPTNPQSANLEKRFAAVLEKQVRDSLGTLLTRRSKTKYPDPNESTLLTLALSTSTLRTVAISEAPPQTLPTKPSCSTEAMVSVPKEQNLEPQAPSIFIEGGQRNHSPALKDSVRTQPDHEVRSQHTDSLFSPSINERNGDIQLDPVRMPTSNHNPTMLGESDAIAPKFDFHTHGPLEIHLECTSEDASVPIEPTSTDPTYEVKHLSEEESRPLLDAENATVIDVDALHVNDEQSFELLEPNVVFLRAQGVVVKIERSV</sequence>
<evidence type="ECO:0000256" key="1">
    <source>
        <dbReference type="SAM" id="MobiDB-lite"/>
    </source>
</evidence>
<dbReference type="Pfam" id="PF14441">
    <property type="entry name" value="OTT_1508_deam"/>
    <property type="match status" value="1"/>
</dbReference>
<feature type="compositionally biased region" description="Basic and acidic residues" evidence="1">
    <location>
        <begin position="516"/>
        <end position="530"/>
    </location>
</feature>
<reference evidence="2" key="1">
    <citation type="submission" date="2020-01" db="EMBL/GenBank/DDBJ databases">
        <authorList>
            <consortium name="DOE Joint Genome Institute"/>
            <person name="Haridas S."/>
            <person name="Albert R."/>
            <person name="Binder M."/>
            <person name="Bloem J."/>
            <person name="Labutti K."/>
            <person name="Salamov A."/>
            <person name="Andreopoulos B."/>
            <person name="Baker S.E."/>
            <person name="Barry K."/>
            <person name="Bills G."/>
            <person name="Bluhm B.H."/>
            <person name="Cannon C."/>
            <person name="Castanera R."/>
            <person name="Culley D.E."/>
            <person name="Daum C."/>
            <person name="Ezra D."/>
            <person name="Gonzalez J.B."/>
            <person name="Henrissat B."/>
            <person name="Kuo A."/>
            <person name="Liang C."/>
            <person name="Lipzen A."/>
            <person name="Lutzoni F."/>
            <person name="Magnuson J."/>
            <person name="Mondo S."/>
            <person name="Nolan M."/>
            <person name="Ohm R."/>
            <person name="Pangilinan J."/>
            <person name="Park H.-J."/>
            <person name="Ramirez L."/>
            <person name="Alfaro M."/>
            <person name="Sun H."/>
            <person name="Tritt A."/>
            <person name="Yoshinaga Y."/>
            <person name="Zwiers L.-H."/>
            <person name="Turgeon B.G."/>
            <person name="Goodwin S.B."/>
            <person name="Spatafora J.W."/>
            <person name="Crous P.W."/>
            <person name="Grigoriev I.V."/>
        </authorList>
    </citation>
    <scope>NUCLEOTIDE SEQUENCE</scope>
    <source>
        <strain evidence="2">IPT5</strain>
    </source>
</reference>
<keyword evidence="3" id="KW-1185">Reference proteome</keyword>
<feature type="compositionally biased region" description="Polar residues" evidence="1">
    <location>
        <begin position="531"/>
        <end position="541"/>
    </location>
</feature>
<gene>
    <name evidence="2" type="ORF">T440DRAFT_112881</name>
</gene>
<evidence type="ECO:0000313" key="2">
    <source>
        <dbReference type="EMBL" id="KAF2850021.1"/>
    </source>
</evidence>
<dbReference type="EMBL" id="MU006308">
    <property type="protein sequence ID" value="KAF2850021.1"/>
    <property type="molecule type" value="Genomic_DNA"/>
</dbReference>
<dbReference type="InterPro" id="IPR027796">
    <property type="entry name" value="OTT_1508_deam-like"/>
</dbReference>
<feature type="compositionally biased region" description="Polar residues" evidence="1">
    <location>
        <begin position="474"/>
        <end position="484"/>
    </location>
</feature>
<name>A0A6A7B3F1_9PLEO</name>